<dbReference type="AlphaFoldDB" id="Q09597"/>
<dbReference type="GO" id="GO:0017148">
    <property type="term" value="P:negative regulation of translation"/>
    <property type="evidence" value="ECO:0000318"/>
    <property type="project" value="GO_Central"/>
</dbReference>
<evidence type="ECO:0000313" key="12">
    <source>
        <dbReference type="Proteomes" id="UP000001940"/>
    </source>
</evidence>
<keyword evidence="12" id="KW-1185">Reference proteome</keyword>
<dbReference type="CTD" id="191735"/>
<dbReference type="FunCoup" id="Q09597">
    <property type="interactions" value="174"/>
</dbReference>
<feature type="region of interest" description="Disordered" evidence="9">
    <location>
        <begin position="199"/>
        <end position="232"/>
    </location>
</feature>
<dbReference type="HOGENOM" id="CLU_894984_0_0_1"/>
<keyword evidence="3" id="KW-0479">Metal-binding</keyword>
<dbReference type="STRING" id="6239.R03D7.7.1"/>
<dbReference type="GO" id="GO:0003729">
    <property type="term" value="F:mRNA binding"/>
    <property type="evidence" value="ECO:0000318"/>
    <property type="project" value="GO_Central"/>
</dbReference>
<evidence type="ECO:0000256" key="8">
    <source>
        <dbReference type="PROSITE-ProRule" id="PRU00855"/>
    </source>
</evidence>
<organism evidence="11 12">
    <name type="scientific">Caenorhabditis elegans</name>
    <dbReference type="NCBI Taxonomy" id="6239"/>
    <lineage>
        <taxon>Eukaryota</taxon>
        <taxon>Metazoa</taxon>
        <taxon>Ecdysozoa</taxon>
        <taxon>Nematoda</taxon>
        <taxon>Chromadorea</taxon>
        <taxon>Rhabditida</taxon>
        <taxon>Rhabditina</taxon>
        <taxon>Rhabditomorpha</taxon>
        <taxon>Rhabditoidea</taxon>
        <taxon>Rhabditidae</taxon>
        <taxon>Peloderinae</taxon>
        <taxon>Caenorhabditis</taxon>
    </lineage>
</organism>
<dbReference type="OrthoDB" id="5870823at2759"/>
<dbReference type="GO" id="GO:0007614">
    <property type="term" value="P:short-term memory"/>
    <property type="evidence" value="ECO:0000315"/>
    <property type="project" value="WormBase"/>
</dbReference>
<evidence type="ECO:0000256" key="7">
    <source>
        <dbReference type="ARBA" id="ARBA00022884"/>
    </source>
</evidence>
<dbReference type="Pfam" id="PF05741">
    <property type="entry name" value="zf-nanos"/>
    <property type="match status" value="1"/>
</dbReference>
<comment type="similarity">
    <text evidence="8">Belongs to the nanos family.</text>
</comment>
<dbReference type="WormBase" id="R03D7.7">
    <property type="protein sequence ID" value="CE01614"/>
    <property type="gene ID" value="WBGene00003783"/>
    <property type="gene designation" value="nos-1"/>
</dbReference>
<evidence type="ECO:0000256" key="6">
    <source>
        <dbReference type="ARBA" id="ARBA00022845"/>
    </source>
</evidence>
<feature type="region of interest" description="Disordered" evidence="9">
    <location>
        <begin position="1"/>
        <end position="26"/>
    </location>
</feature>
<dbReference type="eggNOG" id="KOG4602">
    <property type="taxonomic scope" value="Eukaryota"/>
</dbReference>
<dbReference type="GO" id="GO:0048477">
    <property type="term" value="P:oogenesis"/>
    <property type="evidence" value="ECO:0000318"/>
    <property type="project" value="GO_Central"/>
</dbReference>
<accession>Q09597</accession>
<dbReference type="GO" id="GO:0048471">
    <property type="term" value="C:perinuclear region of cytoplasm"/>
    <property type="evidence" value="ECO:0000318"/>
    <property type="project" value="GO_Central"/>
</dbReference>
<gene>
    <name evidence="11 13" type="primary">nos-1</name>
    <name evidence="11" type="ORF">CELE_R03D7.7</name>
    <name evidence="13" type="ORF">R03D7.7</name>
</gene>
<comment type="subcellular location">
    <subcellularLocation>
        <location evidence="1">Cytoplasm</location>
    </subcellularLocation>
</comment>
<sequence>MLIFRTSPMSRREKSLPIEPKYTKPQANGSSFPPIFTLEGSTPCKKTARKLIDPVVNSVDSLCYLARKIVKMQEEKKRQKSNSFLIDYLVGDNFITEFREQPAQASPAVDVEDPMVSLVLGCPFGAIGQERRMSQDFPFQRRSFDMVSNRTSTSESSSCSSTDNTYKNAGKFLSLQEYLEQNNLLPPSTMPFGENSGFHGYNPQMNVHNNSTRNGNVENREQRNNSTSPPRGNPPHPLCCCFCFGTASEFARLHTLPAPRKDDRGPWSDHCSKKRGRVVCPKLRSMVCGICGATGDNAHTTKHHLEAFGDD</sequence>
<dbReference type="KEGG" id="cel:CELE_R03D7.7"/>
<dbReference type="DIP" id="DIP-26428N"/>
<dbReference type="InParanoid" id="Q09597"/>
<reference evidence="11 12" key="1">
    <citation type="journal article" date="1998" name="Science">
        <title>Genome sequence of the nematode C. elegans: a platform for investigating biology.</title>
        <authorList>
            <consortium name="The C. elegans sequencing consortium"/>
            <person name="Sulson J.E."/>
            <person name="Waterston R."/>
        </authorList>
    </citation>
    <scope>NUCLEOTIDE SEQUENCE [LARGE SCALE GENOMIC DNA]</scope>
    <source>
        <strain evidence="11 12">Bristol N2</strain>
    </source>
</reference>
<proteinExistence type="inferred from homology"/>
<evidence type="ECO:0000256" key="3">
    <source>
        <dbReference type="ARBA" id="ARBA00022723"/>
    </source>
</evidence>
<dbReference type="GO" id="GO:0008270">
    <property type="term" value="F:zinc ion binding"/>
    <property type="evidence" value="ECO:0007669"/>
    <property type="project" value="UniProtKB-KW"/>
</dbReference>
<dbReference type="RefSeq" id="NP_496358.1">
    <property type="nucleotide sequence ID" value="NM_063957.3"/>
</dbReference>
<dbReference type="AGR" id="WB:WBGene00003783"/>
<feature type="domain" description="Nanos-type" evidence="10">
    <location>
        <begin position="239"/>
        <end position="306"/>
    </location>
</feature>
<evidence type="ECO:0000313" key="13">
    <source>
        <dbReference type="WormBase" id="R03D7.7"/>
    </source>
</evidence>
<dbReference type="EMBL" id="BX284602">
    <property type="protein sequence ID" value="CAA86860.1"/>
    <property type="molecule type" value="Genomic_DNA"/>
</dbReference>
<dbReference type="GeneID" id="191735"/>
<dbReference type="Proteomes" id="UP000001940">
    <property type="component" value="Chromosome II"/>
</dbReference>
<evidence type="ECO:0000259" key="10">
    <source>
        <dbReference type="PROSITE" id="PS51522"/>
    </source>
</evidence>
<keyword evidence="5" id="KW-0862">Zinc</keyword>
<protein>
    <submittedName>
        <fullName evidence="11">Nanos-type domain-containing protein</fullName>
    </submittedName>
</protein>
<evidence type="ECO:0000256" key="4">
    <source>
        <dbReference type="ARBA" id="ARBA00022771"/>
    </source>
</evidence>
<evidence type="ECO:0000256" key="1">
    <source>
        <dbReference type="ARBA" id="ARBA00004496"/>
    </source>
</evidence>
<dbReference type="InterPro" id="IPR038129">
    <property type="entry name" value="Nanos_sf"/>
</dbReference>
<dbReference type="PaxDb" id="6239-R03D7.7"/>
<keyword evidence="7 8" id="KW-0694">RNA-binding</keyword>
<evidence type="ECO:0000313" key="11">
    <source>
        <dbReference type="EMBL" id="CAA86860.1"/>
    </source>
</evidence>
<dbReference type="InterPro" id="IPR024161">
    <property type="entry name" value="Znf_nanos-typ"/>
</dbReference>
<keyword evidence="2" id="KW-0963">Cytoplasm</keyword>
<keyword evidence="4 8" id="KW-0863">Zinc-finger</keyword>
<evidence type="ECO:0000256" key="2">
    <source>
        <dbReference type="ARBA" id="ARBA00022490"/>
    </source>
</evidence>
<feature type="compositionally biased region" description="Polar residues" evidence="9">
    <location>
        <begin position="203"/>
        <end position="217"/>
    </location>
</feature>
<dbReference type="PROSITE" id="PS51522">
    <property type="entry name" value="ZF_NANOS"/>
    <property type="match status" value="1"/>
</dbReference>
<dbReference type="InterPro" id="IPR008705">
    <property type="entry name" value="Nanos/Xcar2"/>
</dbReference>
<name>Q09597_CAEEL</name>
<evidence type="ECO:0000256" key="5">
    <source>
        <dbReference type="ARBA" id="ARBA00022833"/>
    </source>
</evidence>
<dbReference type="GO" id="GO:0072375">
    <property type="term" value="P:medium-term memory"/>
    <property type="evidence" value="ECO:0000315"/>
    <property type="project" value="WormBase"/>
</dbReference>
<keyword evidence="6 8" id="KW-0810">Translation regulation</keyword>
<evidence type="ECO:0000256" key="9">
    <source>
        <dbReference type="SAM" id="MobiDB-lite"/>
    </source>
</evidence>
<dbReference type="PIR" id="T23873">
    <property type="entry name" value="T23873"/>
</dbReference>
<dbReference type="Gene3D" id="4.10.60.30">
    <property type="entry name" value="Nanos, RNA-binding domain"/>
    <property type="match status" value="1"/>
</dbReference>
<dbReference type="PANTHER" id="PTHR12887">
    <property type="entry name" value="NANOS PROTEIN"/>
    <property type="match status" value="1"/>
</dbReference>
<dbReference type="Bgee" id="WBGene00003783">
    <property type="expression patterns" value="Expressed in germ line (C elegans) and 6 other cell types or tissues"/>
</dbReference>